<feature type="binding site" evidence="12 13">
    <location>
        <position position="60"/>
    </location>
    <ligand>
        <name>ATP</name>
        <dbReference type="ChEBI" id="CHEBI:30616"/>
    </ligand>
</feature>
<dbReference type="GO" id="GO:0006183">
    <property type="term" value="P:GTP biosynthetic process"/>
    <property type="evidence" value="ECO:0007669"/>
    <property type="project" value="UniProtKB-UniRule"/>
</dbReference>
<evidence type="ECO:0000313" key="18">
    <source>
        <dbReference type="Proteomes" id="UP000192738"/>
    </source>
</evidence>
<dbReference type="EC" id="2.7.4.6" evidence="3 12"/>
<comment type="function">
    <text evidence="12">Major role in the synthesis of nucleoside triphosphates other than ATP. The ATP gamma phosphate is transferred to the NDP beta phosphate via a ping-pong mechanism, using a phosphorylated active-site intermediate.</text>
</comment>
<comment type="similarity">
    <text evidence="2 12 13 14">Belongs to the NDK family.</text>
</comment>
<dbReference type="PROSITE" id="PS00469">
    <property type="entry name" value="NDPK"/>
    <property type="match status" value="1"/>
</dbReference>
<comment type="cofactor">
    <cofactor evidence="1 12">
        <name>Mg(2+)</name>
        <dbReference type="ChEBI" id="CHEBI:18420"/>
    </cofactor>
</comment>
<feature type="domain" description="Nucleoside diphosphate kinase-like" evidence="16">
    <location>
        <begin position="4"/>
        <end position="141"/>
    </location>
</feature>
<evidence type="ECO:0000256" key="11">
    <source>
        <dbReference type="ARBA" id="ARBA00023080"/>
    </source>
</evidence>
<dbReference type="GO" id="GO:0006241">
    <property type="term" value="P:CTP biosynthetic process"/>
    <property type="evidence" value="ECO:0007669"/>
    <property type="project" value="UniProtKB-UniRule"/>
</dbReference>
<dbReference type="InterPro" id="IPR034907">
    <property type="entry name" value="NDK-like_dom"/>
</dbReference>
<dbReference type="HAMAP" id="MF_00451">
    <property type="entry name" value="NDP_kinase"/>
    <property type="match status" value="1"/>
</dbReference>
<protein>
    <recommendedName>
        <fullName evidence="4 12">Nucleoside diphosphate kinase</fullName>
        <shortName evidence="12">NDK</shortName>
        <shortName evidence="12">NDP kinase</shortName>
        <ecNumber evidence="3 12">2.7.4.6</ecNumber>
    </recommendedName>
    <alternativeName>
        <fullName evidence="12">Nucleoside-2-P kinase</fullName>
    </alternativeName>
</protein>
<evidence type="ECO:0000256" key="9">
    <source>
        <dbReference type="ARBA" id="ARBA00022840"/>
    </source>
</evidence>
<evidence type="ECO:0000256" key="6">
    <source>
        <dbReference type="ARBA" id="ARBA00022723"/>
    </source>
</evidence>
<dbReference type="SMART" id="SM00562">
    <property type="entry name" value="NDK"/>
    <property type="match status" value="1"/>
</dbReference>
<dbReference type="PRINTS" id="PR01243">
    <property type="entry name" value="NUCDPKINASE"/>
</dbReference>
<proteinExistence type="inferred from homology"/>
<evidence type="ECO:0000256" key="3">
    <source>
        <dbReference type="ARBA" id="ARBA00012966"/>
    </source>
</evidence>
<comment type="subcellular location">
    <subcellularLocation>
        <location evidence="12">Cytoplasm</location>
    </subcellularLocation>
</comment>
<dbReference type="GO" id="GO:0005737">
    <property type="term" value="C:cytoplasm"/>
    <property type="evidence" value="ECO:0007669"/>
    <property type="project" value="UniProtKB-SubCell"/>
</dbReference>
<dbReference type="Proteomes" id="UP000192738">
    <property type="component" value="Unassembled WGS sequence"/>
</dbReference>
<dbReference type="NCBIfam" id="NF001908">
    <property type="entry name" value="PRK00668.1"/>
    <property type="match status" value="1"/>
</dbReference>
<organism evidence="17 18">
    <name type="scientific">Sporomusa malonica</name>
    <dbReference type="NCBI Taxonomy" id="112901"/>
    <lineage>
        <taxon>Bacteria</taxon>
        <taxon>Bacillati</taxon>
        <taxon>Bacillota</taxon>
        <taxon>Negativicutes</taxon>
        <taxon>Selenomonadales</taxon>
        <taxon>Sporomusaceae</taxon>
        <taxon>Sporomusa</taxon>
    </lineage>
</organism>
<dbReference type="FunFam" id="3.30.70.141:FF:000003">
    <property type="entry name" value="Nucleoside diphosphate kinase"/>
    <property type="match status" value="1"/>
</dbReference>
<sequence>MNTIESTLVLLKPDAVKRKLCGEIISRFERRGLDISALKLVRLTRDVAAKHYEEHQDKPFYPALLEFITSGPVMAIVVTGPHAVSIVRKMMGATNPAEAQPGTIRGDYATTMDNNIVHGSDSVVSAKREIAIYFTVGEVYG</sequence>
<dbReference type="GO" id="GO:0004550">
    <property type="term" value="F:nucleoside diphosphate kinase activity"/>
    <property type="evidence" value="ECO:0007669"/>
    <property type="project" value="UniProtKB-UniRule"/>
</dbReference>
<dbReference type="InterPro" id="IPR023005">
    <property type="entry name" value="Nucleoside_diP_kinase_AS"/>
</dbReference>
<dbReference type="PANTHER" id="PTHR11349">
    <property type="entry name" value="NUCLEOSIDE DIPHOSPHATE KINASE"/>
    <property type="match status" value="1"/>
</dbReference>
<dbReference type="Pfam" id="PF00334">
    <property type="entry name" value="NDK"/>
    <property type="match status" value="1"/>
</dbReference>
<keyword evidence="11 12" id="KW-0546">Nucleotide metabolism</keyword>
<keyword evidence="8 12" id="KW-0418">Kinase</keyword>
<dbReference type="GO" id="GO:0005524">
    <property type="term" value="F:ATP binding"/>
    <property type="evidence" value="ECO:0007669"/>
    <property type="project" value="UniProtKB-UniRule"/>
</dbReference>
<evidence type="ECO:0000256" key="13">
    <source>
        <dbReference type="PROSITE-ProRule" id="PRU00706"/>
    </source>
</evidence>
<evidence type="ECO:0000256" key="1">
    <source>
        <dbReference type="ARBA" id="ARBA00001946"/>
    </source>
</evidence>
<evidence type="ECO:0000256" key="5">
    <source>
        <dbReference type="ARBA" id="ARBA00022679"/>
    </source>
</evidence>
<evidence type="ECO:0000256" key="7">
    <source>
        <dbReference type="ARBA" id="ARBA00022741"/>
    </source>
</evidence>
<comment type="subunit">
    <text evidence="12">Homotetramer.</text>
</comment>
<evidence type="ECO:0000256" key="14">
    <source>
        <dbReference type="RuleBase" id="RU004011"/>
    </source>
</evidence>
<name>A0A1W1ZEV2_9FIRM</name>
<feature type="binding site" evidence="12 13">
    <location>
        <position position="115"/>
    </location>
    <ligand>
        <name>ATP</name>
        <dbReference type="ChEBI" id="CHEBI:30616"/>
    </ligand>
</feature>
<gene>
    <name evidence="12" type="primary">ndk</name>
    <name evidence="17" type="ORF">SAMN04488500_103245</name>
</gene>
<feature type="binding site" evidence="12 13">
    <location>
        <position position="88"/>
    </location>
    <ligand>
        <name>ATP</name>
        <dbReference type="ChEBI" id="CHEBI:30616"/>
    </ligand>
</feature>
<evidence type="ECO:0000256" key="10">
    <source>
        <dbReference type="ARBA" id="ARBA00022842"/>
    </source>
</evidence>
<dbReference type="Gene3D" id="3.30.70.141">
    <property type="entry name" value="Nucleoside diphosphate kinase-like domain"/>
    <property type="match status" value="1"/>
</dbReference>
<feature type="binding site" evidence="12 13">
    <location>
        <position position="94"/>
    </location>
    <ligand>
        <name>ATP</name>
        <dbReference type="ChEBI" id="CHEBI:30616"/>
    </ligand>
</feature>
<feature type="binding site" evidence="12 13">
    <location>
        <position position="105"/>
    </location>
    <ligand>
        <name>ATP</name>
        <dbReference type="ChEBI" id="CHEBI:30616"/>
    </ligand>
</feature>
<evidence type="ECO:0000259" key="16">
    <source>
        <dbReference type="SMART" id="SM00562"/>
    </source>
</evidence>
<feature type="active site" description="Pros-phosphohistidine intermediate" evidence="12 13">
    <location>
        <position position="118"/>
    </location>
</feature>
<dbReference type="InterPro" id="IPR001564">
    <property type="entry name" value="Nucleoside_diP_kinase"/>
</dbReference>
<keyword evidence="9 12" id="KW-0067">ATP-binding</keyword>
<keyword evidence="5 12" id="KW-0808">Transferase</keyword>
<reference evidence="17 18" key="1">
    <citation type="submission" date="2017-04" db="EMBL/GenBank/DDBJ databases">
        <authorList>
            <person name="Afonso C.L."/>
            <person name="Miller P.J."/>
            <person name="Scott M.A."/>
            <person name="Spackman E."/>
            <person name="Goraichik I."/>
            <person name="Dimitrov K.M."/>
            <person name="Suarez D.L."/>
            <person name="Swayne D.E."/>
        </authorList>
    </citation>
    <scope>NUCLEOTIDE SEQUENCE [LARGE SCALE GENOMIC DNA]</scope>
    <source>
        <strain evidence="17 18">DSM 5090</strain>
    </source>
</reference>
<keyword evidence="7 12" id="KW-0547">Nucleotide-binding</keyword>
<comment type="catalytic activity">
    <reaction evidence="12">
        <text>a ribonucleoside 5'-diphosphate + ATP = a ribonucleoside 5'-triphosphate + ADP</text>
        <dbReference type="Rhea" id="RHEA:18113"/>
        <dbReference type="ChEBI" id="CHEBI:30616"/>
        <dbReference type="ChEBI" id="CHEBI:57930"/>
        <dbReference type="ChEBI" id="CHEBI:61557"/>
        <dbReference type="ChEBI" id="CHEBI:456216"/>
        <dbReference type="EC" id="2.7.4.6"/>
    </reaction>
</comment>
<feature type="binding site" evidence="12 13">
    <location>
        <position position="12"/>
    </location>
    <ligand>
        <name>ATP</name>
        <dbReference type="ChEBI" id="CHEBI:30616"/>
    </ligand>
</feature>
<evidence type="ECO:0000256" key="8">
    <source>
        <dbReference type="ARBA" id="ARBA00022777"/>
    </source>
</evidence>
<dbReference type="GO" id="GO:0006228">
    <property type="term" value="P:UTP biosynthetic process"/>
    <property type="evidence" value="ECO:0007669"/>
    <property type="project" value="UniProtKB-UniRule"/>
</dbReference>
<dbReference type="InterPro" id="IPR036850">
    <property type="entry name" value="NDK-like_dom_sf"/>
</dbReference>
<dbReference type="CDD" id="cd04413">
    <property type="entry name" value="NDPk_I"/>
    <property type="match status" value="1"/>
</dbReference>
<dbReference type="AlphaFoldDB" id="A0A1W1ZEV2"/>
<dbReference type="RefSeq" id="WP_217805879.1">
    <property type="nucleotide sequence ID" value="NZ_CP155572.1"/>
</dbReference>
<evidence type="ECO:0000256" key="2">
    <source>
        <dbReference type="ARBA" id="ARBA00008142"/>
    </source>
</evidence>
<evidence type="ECO:0000256" key="12">
    <source>
        <dbReference type="HAMAP-Rule" id="MF_00451"/>
    </source>
</evidence>
<dbReference type="SUPFAM" id="SSF54919">
    <property type="entry name" value="Nucleoside diphosphate kinase, NDK"/>
    <property type="match status" value="1"/>
</dbReference>
<keyword evidence="6 12" id="KW-0479">Metal-binding</keyword>
<keyword evidence="12" id="KW-0597">Phosphoprotein</keyword>
<evidence type="ECO:0000256" key="15">
    <source>
        <dbReference type="RuleBase" id="RU004013"/>
    </source>
</evidence>
<accession>A0A1W1ZEV2</accession>
<dbReference type="STRING" id="112901.SAMN04488500_103245"/>
<keyword evidence="10 12" id="KW-0460">Magnesium</keyword>
<dbReference type="GO" id="GO:0046872">
    <property type="term" value="F:metal ion binding"/>
    <property type="evidence" value="ECO:0007669"/>
    <property type="project" value="UniProtKB-KW"/>
</dbReference>
<dbReference type="PROSITE" id="PS51374">
    <property type="entry name" value="NDPK_LIKE"/>
    <property type="match status" value="1"/>
</dbReference>
<dbReference type="EMBL" id="FWXI01000003">
    <property type="protein sequence ID" value="SMC46876.1"/>
    <property type="molecule type" value="Genomic_DNA"/>
</dbReference>
<keyword evidence="12" id="KW-0963">Cytoplasm</keyword>
<keyword evidence="18" id="KW-1185">Reference proteome</keyword>
<comment type="catalytic activity">
    <reaction evidence="12 15">
        <text>a 2'-deoxyribonucleoside 5'-diphosphate + ATP = a 2'-deoxyribonucleoside 5'-triphosphate + ADP</text>
        <dbReference type="Rhea" id="RHEA:44640"/>
        <dbReference type="ChEBI" id="CHEBI:30616"/>
        <dbReference type="ChEBI" id="CHEBI:61560"/>
        <dbReference type="ChEBI" id="CHEBI:73316"/>
        <dbReference type="ChEBI" id="CHEBI:456216"/>
        <dbReference type="EC" id="2.7.4.6"/>
    </reaction>
</comment>
<evidence type="ECO:0000256" key="4">
    <source>
        <dbReference type="ARBA" id="ARBA00017632"/>
    </source>
</evidence>
<evidence type="ECO:0000313" key="17">
    <source>
        <dbReference type="EMBL" id="SMC46876.1"/>
    </source>
</evidence>